<evidence type="ECO:0000256" key="3">
    <source>
        <dbReference type="HAMAP-Rule" id="MF_01384"/>
    </source>
</evidence>
<dbReference type="EMBL" id="LN679998">
    <property type="protein sequence ID" value="CEJ73737.1"/>
    <property type="molecule type" value="Genomic_DNA"/>
</dbReference>
<evidence type="ECO:0000313" key="4">
    <source>
        <dbReference type="EMBL" id="CEJ73737.1"/>
    </source>
</evidence>
<evidence type="ECO:0000256" key="1">
    <source>
        <dbReference type="ARBA" id="ARBA00007177"/>
    </source>
</evidence>
<sequence length="268" mass="30360">MNCISNKYIKTSKVNITTLNKYGKTILDDIYFTAPFKVSQPFYKEDNSIKVIIMSSSAGIMAGDIQEYNITVEDNTNIEVTSQSYEKIHKMEEGDAHRKCNIIVGSNSLLKYKPLPTIPFKDSAFNSNMSITLKDKSSRLILIDIISCGRVAFGESFEYKYYKSYTEVKCCDKLVYIDNTFYDSSIIDLSNFGMFEGYSHLANMLICNFGDPIEKLDLVRVIIENNEDINGGATLTQSKDISIKVFGYSAQKLISVSEEISEIFENIY</sequence>
<organism evidence="4 5">
    <name type="scientific">Paraclostridium sordellii</name>
    <name type="common">Clostridium sordellii</name>
    <dbReference type="NCBI Taxonomy" id="1505"/>
    <lineage>
        <taxon>Bacteria</taxon>
        <taxon>Bacillati</taxon>
        <taxon>Bacillota</taxon>
        <taxon>Clostridia</taxon>
        <taxon>Peptostreptococcales</taxon>
        <taxon>Peptostreptococcaceae</taxon>
        <taxon>Paraclostridium</taxon>
    </lineage>
</organism>
<gene>
    <name evidence="3" type="primary">ureD</name>
    <name evidence="4" type="ORF">ATCC9714_16251</name>
</gene>
<accession>A0ABP1XRG1</accession>
<dbReference type="RefSeq" id="WP_057544974.1">
    <property type="nucleotide sequence ID" value="NZ_CDNJ01000003.1"/>
</dbReference>
<evidence type="ECO:0000256" key="2">
    <source>
        <dbReference type="ARBA" id="ARBA00023186"/>
    </source>
</evidence>
<comment type="function">
    <text evidence="3">Required for maturation of urease via the functional incorporation of the urease nickel metallocenter.</text>
</comment>
<name>A0ABP1XRG1_PARSO</name>
<protein>
    <recommendedName>
        <fullName evidence="3">Urease accessory protein UreD</fullName>
    </recommendedName>
</protein>
<keyword evidence="5" id="KW-1185">Reference proteome</keyword>
<dbReference type="InterPro" id="IPR002669">
    <property type="entry name" value="UreD"/>
</dbReference>
<dbReference type="PANTHER" id="PTHR33643">
    <property type="entry name" value="UREASE ACCESSORY PROTEIN D"/>
    <property type="match status" value="1"/>
</dbReference>
<proteinExistence type="inferred from homology"/>
<keyword evidence="3" id="KW-0996">Nickel insertion</keyword>
<dbReference type="Proteomes" id="UP000032811">
    <property type="component" value="Chromosome 1"/>
</dbReference>
<dbReference type="PANTHER" id="PTHR33643:SF1">
    <property type="entry name" value="UREASE ACCESSORY PROTEIN D"/>
    <property type="match status" value="1"/>
</dbReference>
<keyword evidence="3" id="KW-0963">Cytoplasm</keyword>
<evidence type="ECO:0000313" key="5">
    <source>
        <dbReference type="Proteomes" id="UP000032811"/>
    </source>
</evidence>
<dbReference type="HAMAP" id="MF_01384">
    <property type="entry name" value="UreD"/>
    <property type="match status" value="1"/>
</dbReference>
<comment type="similarity">
    <text evidence="1 3">Belongs to the UreD family.</text>
</comment>
<dbReference type="GeneID" id="97537469"/>
<reference evidence="4 5" key="1">
    <citation type="submission" date="2014-11" db="EMBL/GenBank/DDBJ databases">
        <authorList>
            <person name="Aslett M.A."/>
            <person name="De Silva N."/>
        </authorList>
    </citation>
    <scope>NUCLEOTIDE SEQUENCE [LARGE SCALE GENOMIC DNA]</scope>
    <source>
        <strain evidence="4 5">ATCC9714</strain>
    </source>
</reference>
<comment type="subunit">
    <text evidence="3">UreD, UreF and UreG form a complex that acts as a GTP-hydrolysis-dependent molecular chaperone, activating the urease apoprotein by helping to assemble the nickel containing metallocenter of UreC. The UreE protein probably delivers the nickel.</text>
</comment>
<dbReference type="Pfam" id="PF01774">
    <property type="entry name" value="UreD"/>
    <property type="match status" value="1"/>
</dbReference>
<comment type="subcellular location">
    <subcellularLocation>
        <location evidence="3">Cytoplasm</location>
    </subcellularLocation>
</comment>
<keyword evidence="2 3" id="KW-0143">Chaperone</keyword>